<keyword evidence="3" id="KW-1185">Reference proteome</keyword>
<dbReference type="AlphaFoldDB" id="A0A2Z7D441"/>
<dbReference type="InterPro" id="IPR056924">
    <property type="entry name" value="SH3_Tf2-1"/>
</dbReference>
<name>A0A2Z7D441_9LAMI</name>
<organism evidence="2 3">
    <name type="scientific">Dorcoceras hygrometricum</name>
    <dbReference type="NCBI Taxonomy" id="472368"/>
    <lineage>
        <taxon>Eukaryota</taxon>
        <taxon>Viridiplantae</taxon>
        <taxon>Streptophyta</taxon>
        <taxon>Embryophyta</taxon>
        <taxon>Tracheophyta</taxon>
        <taxon>Spermatophyta</taxon>
        <taxon>Magnoliopsida</taxon>
        <taxon>eudicotyledons</taxon>
        <taxon>Gunneridae</taxon>
        <taxon>Pentapetalae</taxon>
        <taxon>asterids</taxon>
        <taxon>lamiids</taxon>
        <taxon>Lamiales</taxon>
        <taxon>Gesneriaceae</taxon>
        <taxon>Didymocarpoideae</taxon>
        <taxon>Trichosporeae</taxon>
        <taxon>Loxocarpinae</taxon>
        <taxon>Dorcoceras</taxon>
    </lineage>
</organism>
<dbReference type="OrthoDB" id="5554229at2759"/>
<evidence type="ECO:0000259" key="1">
    <source>
        <dbReference type="Pfam" id="PF24626"/>
    </source>
</evidence>
<accession>A0A2Z7D441</accession>
<dbReference type="GO" id="GO:0003676">
    <property type="term" value="F:nucleic acid binding"/>
    <property type="evidence" value="ECO:0007669"/>
    <property type="project" value="InterPro"/>
</dbReference>
<dbReference type="PANTHER" id="PTHR46148">
    <property type="entry name" value="CHROMO DOMAIN-CONTAINING PROTEIN"/>
    <property type="match status" value="1"/>
</dbReference>
<dbReference type="Proteomes" id="UP000250235">
    <property type="component" value="Unassembled WGS sequence"/>
</dbReference>
<dbReference type="SUPFAM" id="SSF53098">
    <property type="entry name" value="Ribonuclease H-like"/>
    <property type="match status" value="1"/>
</dbReference>
<dbReference type="InterPro" id="IPR012337">
    <property type="entry name" value="RNaseH-like_sf"/>
</dbReference>
<dbReference type="Pfam" id="PF24626">
    <property type="entry name" value="SH3_Tf2-1"/>
    <property type="match status" value="1"/>
</dbReference>
<dbReference type="PANTHER" id="PTHR46148:SF52">
    <property type="entry name" value="OS04G0603800 PROTEIN"/>
    <property type="match status" value="1"/>
</dbReference>
<protein>
    <submittedName>
        <fullName evidence="2">Transposon Ty3-G Gag-Pol polyprotein</fullName>
    </submittedName>
</protein>
<evidence type="ECO:0000313" key="3">
    <source>
        <dbReference type="Proteomes" id="UP000250235"/>
    </source>
</evidence>
<dbReference type="InterPro" id="IPR036397">
    <property type="entry name" value="RNaseH_sf"/>
</dbReference>
<dbReference type="Gene3D" id="3.30.420.10">
    <property type="entry name" value="Ribonuclease H-like superfamily/Ribonuclease H"/>
    <property type="match status" value="1"/>
</dbReference>
<sequence length="228" mass="26352">MSVFWNEIFRLQGTKLAMSSAYHPESDGQTEVLNRCIETYLRCFALEHPRAWSNWVYWAEYWYNTAFQTAAGMTPFEAGESKVAAVARELGDRDEVLRQLGYNLERAQQRMIKHANVHRRDVAFEVGDRVFLKLRPHRQQSICSRVFQKLAPKFYGSFVVIQKVGEVAYKLQLPTGSRIHPVFHVSQLKKVAGKNTQTRDLLVGLEQDLTFNYEPLRVIARISLNTTV</sequence>
<evidence type="ECO:0000313" key="2">
    <source>
        <dbReference type="EMBL" id="KZV51589.1"/>
    </source>
</evidence>
<gene>
    <name evidence="2" type="ORF">F511_10542</name>
</gene>
<feature type="domain" description="Tf2-1-like SH3-like" evidence="1">
    <location>
        <begin position="127"/>
        <end position="191"/>
    </location>
</feature>
<reference evidence="2 3" key="1">
    <citation type="journal article" date="2015" name="Proc. Natl. Acad. Sci. U.S.A.">
        <title>The resurrection genome of Boea hygrometrica: A blueprint for survival of dehydration.</title>
        <authorList>
            <person name="Xiao L."/>
            <person name="Yang G."/>
            <person name="Zhang L."/>
            <person name="Yang X."/>
            <person name="Zhao S."/>
            <person name="Ji Z."/>
            <person name="Zhou Q."/>
            <person name="Hu M."/>
            <person name="Wang Y."/>
            <person name="Chen M."/>
            <person name="Xu Y."/>
            <person name="Jin H."/>
            <person name="Xiao X."/>
            <person name="Hu G."/>
            <person name="Bao F."/>
            <person name="Hu Y."/>
            <person name="Wan P."/>
            <person name="Li L."/>
            <person name="Deng X."/>
            <person name="Kuang T."/>
            <person name="Xiang C."/>
            <person name="Zhu J.K."/>
            <person name="Oliver M.J."/>
            <person name="He Y."/>
        </authorList>
    </citation>
    <scope>NUCLEOTIDE SEQUENCE [LARGE SCALE GENOMIC DNA]</scope>
    <source>
        <strain evidence="3">cv. XS01</strain>
    </source>
</reference>
<proteinExistence type="predicted"/>
<dbReference type="EMBL" id="KQ991595">
    <property type="protein sequence ID" value="KZV51589.1"/>
    <property type="molecule type" value="Genomic_DNA"/>
</dbReference>